<dbReference type="InterPro" id="IPR039421">
    <property type="entry name" value="Type_1_exporter"/>
</dbReference>
<dbReference type="PANTHER" id="PTHR24221:SF654">
    <property type="entry name" value="ATP-BINDING CASSETTE SUB-FAMILY B MEMBER 6"/>
    <property type="match status" value="1"/>
</dbReference>
<evidence type="ECO:0000313" key="3">
    <source>
        <dbReference type="Proteomes" id="UP001054811"/>
    </source>
</evidence>
<dbReference type="InterPro" id="IPR027417">
    <property type="entry name" value="P-loop_NTPase"/>
</dbReference>
<dbReference type="Pfam" id="PF00005">
    <property type="entry name" value="ABC_tran"/>
    <property type="match status" value="1"/>
</dbReference>
<organism evidence="2 3">
    <name type="scientific">Microbacterium elymi</name>
    <dbReference type="NCBI Taxonomy" id="2909587"/>
    <lineage>
        <taxon>Bacteria</taxon>
        <taxon>Bacillati</taxon>
        <taxon>Actinomycetota</taxon>
        <taxon>Actinomycetes</taxon>
        <taxon>Micrococcales</taxon>
        <taxon>Microbacteriaceae</taxon>
        <taxon>Microbacterium</taxon>
    </lineage>
</organism>
<dbReference type="GO" id="GO:0005524">
    <property type="term" value="F:ATP binding"/>
    <property type="evidence" value="ECO:0007669"/>
    <property type="project" value="UniProtKB-KW"/>
</dbReference>
<dbReference type="SUPFAM" id="SSF52540">
    <property type="entry name" value="P-loop containing nucleoside triphosphate hydrolases"/>
    <property type="match status" value="1"/>
</dbReference>
<protein>
    <submittedName>
        <fullName evidence="2">ATP-binding cassette domain-containing protein</fullName>
    </submittedName>
</protein>
<dbReference type="EMBL" id="CP091139">
    <property type="protein sequence ID" value="UUT36352.1"/>
    <property type="molecule type" value="Genomic_DNA"/>
</dbReference>
<sequence length="53" mass="5468">MSALYELDEVGFRYRSGPDVLAGISFAIQPGEHVGIVGESGAGKSTLPACRSA</sequence>
<evidence type="ECO:0000259" key="1">
    <source>
        <dbReference type="Pfam" id="PF00005"/>
    </source>
</evidence>
<name>A0ABY5NMF1_9MICO</name>
<evidence type="ECO:0000313" key="2">
    <source>
        <dbReference type="EMBL" id="UUT36352.1"/>
    </source>
</evidence>
<dbReference type="PANTHER" id="PTHR24221">
    <property type="entry name" value="ATP-BINDING CASSETTE SUB-FAMILY B"/>
    <property type="match status" value="1"/>
</dbReference>
<keyword evidence="3" id="KW-1185">Reference proteome</keyword>
<proteinExistence type="predicted"/>
<reference evidence="2" key="1">
    <citation type="submission" date="2022-01" db="EMBL/GenBank/DDBJ databases">
        <title>Microbacterium eymi and Microbacterium rhizovicinus sp. nov., isolated from the rhizospheric soil of Elymus tsukushiensis, a plant native to the Dokdo Islands, Republic of Korea.</title>
        <authorList>
            <person name="Hwang Y.J."/>
        </authorList>
    </citation>
    <scope>NUCLEOTIDE SEQUENCE</scope>
    <source>
        <strain evidence="2">KUDC0405</strain>
    </source>
</reference>
<gene>
    <name evidence="2" type="ORF">L2X98_25790</name>
</gene>
<feature type="domain" description="ABC transporter" evidence="1">
    <location>
        <begin position="22"/>
        <end position="47"/>
    </location>
</feature>
<accession>A0ABY5NMF1</accession>
<dbReference type="Gene3D" id="3.40.50.300">
    <property type="entry name" value="P-loop containing nucleotide triphosphate hydrolases"/>
    <property type="match status" value="1"/>
</dbReference>
<keyword evidence="2" id="KW-0547">Nucleotide-binding</keyword>
<dbReference type="Proteomes" id="UP001054811">
    <property type="component" value="Chromosome"/>
</dbReference>
<keyword evidence="2" id="KW-0067">ATP-binding</keyword>
<dbReference type="InterPro" id="IPR003439">
    <property type="entry name" value="ABC_transporter-like_ATP-bd"/>
</dbReference>